<dbReference type="OrthoDB" id="424310at2759"/>
<sequence length="354" mass="41495">PQMDERNKMLKEKLVSRLRFEAEKTEALLMAKGKYTVCELAASSEKSNSETSSQKQCPILRTAVYRGGREKKHKAAIKEEVHGFGNVYELSRMHKEGREESVCQPTSMSEHETVKLQKRITKRESFTSFTSKNENLKKMLSTDSAYKGFQNNIRNTEMQTAGLEPSYRDNTCKQSEAERSSEKPLRIRVHSYDKTEPIDDDVIIHIVRLRGKLGWQTKLPSCEWLPREAEVARFQKSTRELLLEDTGEYIYCLPRNRNNIKAPYNPYDLQVVSVNTAMQNQEYWTVTASFVSKFSARHKSGEMEATPVPQWLHERQMFYRLLNLRFFSNFRMKKCFQVWKFNVRRSKRNKTESV</sequence>
<dbReference type="AlphaFoldDB" id="A0A7L3NQI7"/>
<proteinExistence type="predicted"/>
<evidence type="ECO:0000313" key="2">
    <source>
        <dbReference type="Proteomes" id="UP000579904"/>
    </source>
</evidence>
<protein>
    <submittedName>
        <fullName evidence="1">DYH14 protein</fullName>
    </submittedName>
</protein>
<dbReference type="Proteomes" id="UP000579904">
    <property type="component" value="Unassembled WGS sequence"/>
</dbReference>
<feature type="non-terminal residue" evidence="1">
    <location>
        <position position="1"/>
    </location>
</feature>
<feature type="non-terminal residue" evidence="1">
    <location>
        <position position="354"/>
    </location>
</feature>
<evidence type="ECO:0000313" key="1">
    <source>
        <dbReference type="EMBL" id="NXU79571.1"/>
    </source>
</evidence>
<reference evidence="1 2" key="1">
    <citation type="submission" date="2019-09" db="EMBL/GenBank/DDBJ databases">
        <title>Bird 10,000 Genomes (B10K) Project - Family phase.</title>
        <authorList>
            <person name="Zhang G."/>
        </authorList>
    </citation>
    <scope>NUCLEOTIDE SEQUENCE [LARGE SCALE GENOMIC DNA]</scope>
    <source>
        <strain evidence="1">OUT-0002</strain>
    </source>
</reference>
<name>A0A7L3NQI7_9AVES</name>
<comment type="caution">
    <text evidence="1">The sequence shown here is derived from an EMBL/GenBank/DDBJ whole genome shotgun (WGS) entry which is preliminary data.</text>
</comment>
<dbReference type="EMBL" id="VZUB01036246">
    <property type="protein sequence ID" value="NXU79571.1"/>
    <property type="molecule type" value="Genomic_DNA"/>
</dbReference>
<organism evidence="1 2">
    <name type="scientific">Oreotrochilus melanogaster</name>
    <dbReference type="NCBI Taxonomy" id="689266"/>
    <lineage>
        <taxon>Eukaryota</taxon>
        <taxon>Metazoa</taxon>
        <taxon>Chordata</taxon>
        <taxon>Craniata</taxon>
        <taxon>Vertebrata</taxon>
        <taxon>Euteleostomi</taxon>
        <taxon>Archelosauria</taxon>
        <taxon>Archosauria</taxon>
        <taxon>Dinosauria</taxon>
        <taxon>Saurischia</taxon>
        <taxon>Theropoda</taxon>
        <taxon>Coelurosauria</taxon>
        <taxon>Aves</taxon>
        <taxon>Neognathae</taxon>
        <taxon>Neoaves</taxon>
        <taxon>Strisores</taxon>
        <taxon>Apodiformes</taxon>
        <taxon>Trochilidae</taxon>
        <taxon>Oreotrochilus</taxon>
    </lineage>
</organism>
<gene>
    <name evidence="1" type="primary">Dnah14</name>
    <name evidence="1" type="ORF">OREMEL_R05164</name>
</gene>
<accession>A0A7L3NQI7</accession>
<keyword evidence="2" id="KW-1185">Reference proteome</keyword>